<dbReference type="eggNOG" id="COG1247">
    <property type="taxonomic scope" value="Bacteria"/>
</dbReference>
<proteinExistence type="predicted"/>
<dbReference type="PANTHER" id="PTHR43420:SF12">
    <property type="entry name" value="N-ACETYLTRANSFERASE DOMAIN-CONTAINING PROTEIN"/>
    <property type="match status" value="1"/>
</dbReference>
<dbReference type="GO" id="GO:0016747">
    <property type="term" value="F:acyltransferase activity, transferring groups other than amino-acyl groups"/>
    <property type="evidence" value="ECO:0007669"/>
    <property type="project" value="InterPro"/>
</dbReference>
<keyword evidence="1 4" id="KW-0808">Transferase</keyword>
<evidence type="ECO:0000256" key="2">
    <source>
        <dbReference type="ARBA" id="ARBA00023315"/>
    </source>
</evidence>
<sequence length="177" mass="19804">MNEQAQEVQIAWATHWRTYADVHAAAYREAYRGIMDEQYLAAYTPENRQTHYAKLVEAGDGGTSRAAILSINGEPAGCLLICSSKDADLADGYGEIDALYLLPDSKGRGYGRLLLSWGMGRLAEQGCSAYVLWVLEENEAARRFYERMGFHADGASRIIERGRKLVQLRYICSNKTN</sequence>
<evidence type="ECO:0000259" key="3">
    <source>
        <dbReference type="PROSITE" id="PS51186"/>
    </source>
</evidence>
<keyword evidence="2" id="KW-0012">Acyltransferase</keyword>
<organism evidence="4 5">
    <name type="scientific">Paenibacillus curdlanolyticus YK9</name>
    <dbReference type="NCBI Taxonomy" id="717606"/>
    <lineage>
        <taxon>Bacteria</taxon>
        <taxon>Bacillati</taxon>
        <taxon>Bacillota</taxon>
        <taxon>Bacilli</taxon>
        <taxon>Bacillales</taxon>
        <taxon>Paenibacillaceae</taxon>
        <taxon>Paenibacillus</taxon>
    </lineage>
</organism>
<dbReference type="Pfam" id="PF00583">
    <property type="entry name" value="Acetyltransf_1"/>
    <property type="match status" value="1"/>
</dbReference>
<dbReference type="EMBL" id="AEDD01000002">
    <property type="protein sequence ID" value="EFM12411.1"/>
    <property type="molecule type" value="Genomic_DNA"/>
</dbReference>
<dbReference type="Gene3D" id="3.40.630.30">
    <property type="match status" value="1"/>
</dbReference>
<protein>
    <submittedName>
        <fullName evidence="4">GCN5-related N-acetyltransferase</fullName>
    </submittedName>
</protein>
<dbReference type="InterPro" id="IPR050680">
    <property type="entry name" value="YpeA/RimI_acetyltransf"/>
</dbReference>
<evidence type="ECO:0000313" key="4">
    <source>
        <dbReference type="EMBL" id="EFM12411.1"/>
    </source>
</evidence>
<keyword evidence="5" id="KW-1185">Reference proteome</keyword>
<dbReference type="Proteomes" id="UP000005387">
    <property type="component" value="Unassembled WGS sequence"/>
</dbReference>
<gene>
    <name evidence="4" type="ORF">PaecuDRAFT_1091</name>
</gene>
<dbReference type="InterPro" id="IPR000182">
    <property type="entry name" value="GNAT_dom"/>
</dbReference>
<dbReference type="PROSITE" id="PS51186">
    <property type="entry name" value="GNAT"/>
    <property type="match status" value="1"/>
</dbReference>
<dbReference type="AlphaFoldDB" id="E0I619"/>
<reference evidence="4 5" key="1">
    <citation type="submission" date="2010-07" db="EMBL/GenBank/DDBJ databases">
        <title>The draft genome of Paenibacillus curdlanolyticus YK9.</title>
        <authorList>
            <consortium name="US DOE Joint Genome Institute (JGI-PGF)"/>
            <person name="Lucas S."/>
            <person name="Copeland A."/>
            <person name="Lapidus A."/>
            <person name="Cheng J.-F."/>
            <person name="Bruce D."/>
            <person name="Goodwin L."/>
            <person name="Pitluck S."/>
            <person name="Land M.L."/>
            <person name="Hauser L."/>
            <person name="Chang Y.-J."/>
            <person name="Jeffries C."/>
            <person name="Anderson I.J."/>
            <person name="Johnson E."/>
            <person name="Loganathan U."/>
            <person name="Mulhopadhyay B."/>
            <person name="Kyrpides N."/>
            <person name="Woyke T.J."/>
        </authorList>
    </citation>
    <scope>NUCLEOTIDE SEQUENCE [LARGE SCALE GENOMIC DNA]</scope>
    <source>
        <strain evidence="4 5">YK9</strain>
    </source>
</reference>
<dbReference type="OrthoDB" id="5292888at2"/>
<dbReference type="STRING" id="717606.PaecuDRAFT_1091"/>
<dbReference type="CDD" id="cd04301">
    <property type="entry name" value="NAT_SF"/>
    <property type="match status" value="1"/>
</dbReference>
<dbReference type="RefSeq" id="WP_006037106.1">
    <property type="nucleotide sequence ID" value="NZ_AEDD01000002.1"/>
</dbReference>
<dbReference type="InterPro" id="IPR016181">
    <property type="entry name" value="Acyl_CoA_acyltransferase"/>
</dbReference>
<accession>E0I619</accession>
<evidence type="ECO:0000313" key="5">
    <source>
        <dbReference type="Proteomes" id="UP000005387"/>
    </source>
</evidence>
<dbReference type="SUPFAM" id="SSF55729">
    <property type="entry name" value="Acyl-CoA N-acyltransferases (Nat)"/>
    <property type="match status" value="1"/>
</dbReference>
<evidence type="ECO:0000256" key="1">
    <source>
        <dbReference type="ARBA" id="ARBA00022679"/>
    </source>
</evidence>
<dbReference type="PANTHER" id="PTHR43420">
    <property type="entry name" value="ACETYLTRANSFERASE"/>
    <property type="match status" value="1"/>
</dbReference>
<feature type="domain" description="N-acetyltransferase" evidence="3">
    <location>
        <begin position="22"/>
        <end position="175"/>
    </location>
</feature>
<name>E0I619_9BACL</name>